<organism evidence="9 10">
    <name type="scientific">Undibacter mobilis</name>
    <dbReference type="NCBI Taxonomy" id="2292256"/>
    <lineage>
        <taxon>Bacteria</taxon>
        <taxon>Pseudomonadati</taxon>
        <taxon>Pseudomonadota</taxon>
        <taxon>Alphaproteobacteria</taxon>
        <taxon>Hyphomicrobiales</taxon>
        <taxon>Nitrobacteraceae</taxon>
        <taxon>Undibacter</taxon>
    </lineage>
</organism>
<dbReference type="GO" id="GO:0016758">
    <property type="term" value="F:hexosyltransferase activity"/>
    <property type="evidence" value="ECO:0007669"/>
    <property type="project" value="InterPro"/>
</dbReference>
<comment type="subcellular location">
    <subcellularLocation>
        <location evidence="1">Cell membrane</location>
        <topology evidence="1">Multi-pass membrane protein</topology>
    </subcellularLocation>
</comment>
<feature type="transmembrane region" description="Helical" evidence="8">
    <location>
        <begin position="146"/>
        <end position="167"/>
    </location>
</feature>
<feature type="transmembrane region" description="Helical" evidence="8">
    <location>
        <begin position="313"/>
        <end position="337"/>
    </location>
</feature>
<feature type="transmembrane region" description="Helical" evidence="8">
    <location>
        <begin position="217"/>
        <end position="237"/>
    </location>
</feature>
<comment type="similarity">
    <text evidence="7">Belongs to the glycosyltransferase 87 family.</text>
</comment>
<dbReference type="EMBL" id="QRGO01000001">
    <property type="protein sequence ID" value="RDV03696.1"/>
    <property type="molecule type" value="Genomic_DNA"/>
</dbReference>
<evidence type="ECO:0000256" key="5">
    <source>
        <dbReference type="ARBA" id="ARBA00022989"/>
    </source>
</evidence>
<gene>
    <name evidence="9" type="ORF">DXH78_03305</name>
</gene>
<evidence type="ECO:0000256" key="8">
    <source>
        <dbReference type="SAM" id="Phobius"/>
    </source>
</evidence>
<evidence type="ECO:0000256" key="4">
    <source>
        <dbReference type="ARBA" id="ARBA00022692"/>
    </source>
</evidence>
<keyword evidence="3" id="KW-0808">Transferase</keyword>
<comment type="caution">
    <text evidence="9">The sequence shown here is derived from an EMBL/GenBank/DDBJ whole genome shotgun (WGS) entry which is preliminary data.</text>
</comment>
<evidence type="ECO:0000256" key="7">
    <source>
        <dbReference type="ARBA" id="ARBA00024033"/>
    </source>
</evidence>
<protein>
    <submittedName>
        <fullName evidence="9">DUF2029 domain-containing protein</fullName>
    </submittedName>
</protein>
<dbReference type="AlphaFoldDB" id="A0A371B7W8"/>
<keyword evidence="10" id="KW-1185">Reference proteome</keyword>
<dbReference type="Proteomes" id="UP000263993">
    <property type="component" value="Unassembled WGS sequence"/>
</dbReference>
<feature type="transmembrane region" description="Helical" evidence="8">
    <location>
        <begin position="357"/>
        <end position="386"/>
    </location>
</feature>
<name>A0A371B7W8_9BRAD</name>
<keyword evidence="6 8" id="KW-0472">Membrane</keyword>
<evidence type="ECO:0000256" key="6">
    <source>
        <dbReference type="ARBA" id="ARBA00023136"/>
    </source>
</evidence>
<keyword evidence="5 8" id="KW-1133">Transmembrane helix</keyword>
<feature type="transmembrane region" description="Helical" evidence="8">
    <location>
        <begin position="281"/>
        <end position="301"/>
    </location>
</feature>
<keyword evidence="2" id="KW-1003">Cell membrane</keyword>
<evidence type="ECO:0000256" key="1">
    <source>
        <dbReference type="ARBA" id="ARBA00004651"/>
    </source>
</evidence>
<keyword evidence="4 8" id="KW-0812">Transmembrane</keyword>
<evidence type="ECO:0000313" key="10">
    <source>
        <dbReference type="Proteomes" id="UP000263993"/>
    </source>
</evidence>
<evidence type="ECO:0000313" key="9">
    <source>
        <dbReference type="EMBL" id="RDV03696.1"/>
    </source>
</evidence>
<evidence type="ECO:0000256" key="3">
    <source>
        <dbReference type="ARBA" id="ARBA00022679"/>
    </source>
</evidence>
<sequence>MAVSNSENTARPRQALLTRPVELVSVGLLVLTASYLLASYFNHLWLIGADGNGLPDDFVNVWAAGRLVLEGQAPSVYDWPTHKAMEQVALGRPFDGYFGWHYPPNFLFVAAALALLPYLTAYLLWLAVTFPIYLAAIRTIIGERSGYLLAAAFPGVLFNAIVGQNGFLSAGLMGAGLVLLAERPVIAGLAFGILTYKPQLGILIPIALIAGGHWRTIAAAAIVTIAWSAISLAAFGWPTWQGFIGNISHTSDAFLSNGWANFGKLQTAFGLIRSMGGSETLAWSAQGVIIVLAAVVIAALWRSRLPYDVKAAALGVASLLATPYLYAYDLTVLAVPLAFLFRRAGQTGFLPYELATVGAACLLLLIFPFVVLPVGFIAVVLIAGLVARRAVVEGGIGTVRIHIALQ</sequence>
<dbReference type="OrthoDB" id="7679563at2"/>
<accession>A0A371B7W8</accession>
<dbReference type="InterPro" id="IPR018584">
    <property type="entry name" value="GT87"/>
</dbReference>
<reference evidence="10" key="1">
    <citation type="submission" date="2018-08" db="EMBL/GenBank/DDBJ databases">
        <authorList>
            <person name="Kim S.-J."/>
            <person name="Jung G.-Y."/>
        </authorList>
    </citation>
    <scope>NUCLEOTIDE SEQUENCE [LARGE SCALE GENOMIC DNA]</scope>
    <source>
        <strain evidence="10">GY_H</strain>
    </source>
</reference>
<dbReference type="GO" id="GO:0005886">
    <property type="term" value="C:plasma membrane"/>
    <property type="evidence" value="ECO:0007669"/>
    <property type="project" value="UniProtKB-SubCell"/>
</dbReference>
<dbReference type="Pfam" id="PF09594">
    <property type="entry name" value="GT87"/>
    <property type="match status" value="1"/>
</dbReference>
<evidence type="ECO:0000256" key="2">
    <source>
        <dbReference type="ARBA" id="ARBA00022475"/>
    </source>
</evidence>
<proteinExistence type="inferred from homology"/>
<feature type="transmembrane region" description="Helical" evidence="8">
    <location>
        <begin position="21"/>
        <end position="41"/>
    </location>
</feature>
<feature type="transmembrane region" description="Helical" evidence="8">
    <location>
        <begin position="106"/>
        <end position="134"/>
    </location>
</feature>